<organism evidence="2 3">
    <name type="scientific">Bemisia tabaci</name>
    <name type="common">Sweetpotato whitefly</name>
    <name type="synonym">Aleurodes tabaci</name>
    <dbReference type="NCBI Taxonomy" id="7038"/>
    <lineage>
        <taxon>Eukaryota</taxon>
        <taxon>Metazoa</taxon>
        <taxon>Ecdysozoa</taxon>
        <taxon>Arthropoda</taxon>
        <taxon>Hexapoda</taxon>
        <taxon>Insecta</taxon>
        <taxon>Pterygota</taxon>
        <taxon>Neoptera</taxon>
        <taxon>Paraneoptera</taxon>
        <taxon>Hemiptera</taxon>
        <taxon>Sternorrhyncha</taxon>
        <taxon>Aleyrodoidea</taxon>
        <taxon>Aleyrodidae</taxon>
        <taxon>Aleyrodinae</taxon>
        <taxon>Bemisia</taxon>
    </lineage>
</organism>
<protein>
    <submittedName>
        <fullName evidence="2">Uncharacterized protein</fullName>
    </submittedName>
</protein>
<evidence type="ECO:0000256" key="1">
    <source>
        <dbReference type="SAM" id="MobiDB-lite"/>
    </source>
</evidence>
<dbReference type="Proteomes" id="UP001152759">
    <property type="component" value="Chromosome 9"/>
</dbReference>
<accession>A0A9P0CE57</accession>
<name>A0A9P0CE57_BEMTA</name>
<keyword evidence="3" id="KW-1185">Reference proteome</keyword>
<feature type="region of interest" description="Disordered" evidence="1">
    <location>
        <begin position="68"/>
        <end position="97"/>
    </location>
</feature>
<evidence type="ECO:0000313" key="3">
    <source>
        <dbReference type="Proteomes" id="UP001152759"/>
    </source>
</evidence>
<reference evidence="2" key="1">
    <citation type="submission" date="2021-12" db="EMBL/GenBank/DDBJ databases">
        <authorList>
            <person name="King R."/>
        </authorList>
    </citation>
    <scope>NUCLEOTIDE SEQUENCE</scope>
</reference>
<proteinExistence type="predicted"/>
<dbReference type="AlphaFoldDB" id="A0A9P0CE57"/>
<feature type="region of interest" description="Disordered" evidence="1">
    <location>
        <begin position="1"/>
        <end position="21"/>
    </location>
</feature>
<sequence length="430" mass="48078">MGDNTFWRQGSATNPKMSHGDQLQSWSMSAMQLALKDVWQTYTTPVNVPAPTKPEDYLQATSFKRGDRTKTRPIVNPNTRKNALLTPHGSEDRATSGPLVNRRENQTVIGSMSNQKNSCVTPHGSEDLTTKYPSSVQRTNAVPPHGSNDVTTNYPTKKNACVTSCAEENQTEINQRNKGIVNNQSMTSYENIDRTRQSKEFNRRSILRNLVTPINQDLTTNYPTKKNARVTSCAKENQTEINQRNKGIMNNQPMTSLDRTRQSKEFNRRSILRNLVTPIVCSILLSSFCVSAVNPVPVENDVTSRLTKRALGVDPILTKADEPKGIPKTLPSLGYDLKGDCDVIALEERWLDAHILSSYDESESLVLRPANIKRVGLMHFNSNCSFDKSEIVCYGKMLTPLRAKETSGVCSIEIPSLGRVFSFPLLKREV</sequence>
<dbReference type="EMBL" id="OU963870">
    <property type="protein sequence ID" value="CAH0777640.1"/>
    <property type="molecule type" value="Genomic_DNA"/>
</dbReference>
<evidence type="ECO:0000313" key="2">
    <source>
        <dbReference type="EMBL" id="CAH0777640.1"/>
    </source>
</evidence>
<gene>
    <name evidence="2" type="ORF">BEMITA_LOCUS13570</name>
</gene>
<dbReference type="KEGG" id="btab:109030885"/>